<dbReference type="RefSeq" id="WP_145986958.1">
    <property type="nucleotide sequence ID" value="NZ_LS398110.1"/>
</dbReference>
<evidence type="ECO:0000313" key="1">
    <source>
        <dbReference type="EMBL" id="SPP92748.1"/>
    </source>
</evidence>
<organism evidence="1 2">
    <name type="scientific">Bradyrhizobium vignae</name>
    <dbReference type="NCBI Taxonomy" id="1549949"/>
    <lineage>
        <taxon>Bacteria</taxon>
        <taxon>Pseudomonadati</taxon>
        <taxon>Pseudomonadota</taxon>
        <taxon>Alphaproteobacteria</taxon>
        <taxon>Hyphomicrobiales</taxon>
        <taxon>Nitrobacteraceae</taxon>
        <taxon>Bradyrhizobium</taxon>
    </lineage>
</organism>
<dbReference type="KEGG" id="bvz:BRAD3257_1625"/>
<name>A0A2U3PUG0_9BRAD</name>
<protein>
    <submittedName>
        <fullName evidence="1">Uncharacterized protein</fullName>
    </submittedName>
</protein>
<accession>A0A2U3PUG0</accession>
<dbReference type="Proteomes" id="UP000246085">
    <property type="component" value="Chromosome BRAD3257"/>
</dbReference>
<gene>
    <name evidence="1" type="ORF">BRAD3257_1625</name>
</gene>
<proteinExistence type="predicted"/>
<sequence length="222" mass="24158">MTNQNPDGSPTPDGLEEFFRAIEPTVSDAEDYLRVARGTIADIRRDGDFLAVVKMHATIEPLLGDALEQSVTRALKHPKVNFPGGDALADFVAGANLESKIRLALKSEIISDDNAGFIRALARIRNYYAHDVSNMQKNIYDAASDVDKQGNGLSILRDLMSYSTGTKRKITSRLALVYLKPFMFLRFASLLANLLHGIRPPPALSHVMGGLLADGGDSEASD</sequence>
<reference evidence="1 2" key="1">
    <citation type="submission" date="2018-03" db="EMBL/GenBank/DDBJ databases">
        <authorList>
            <person name="Gully D."/>
        </authorList>
    </citation>
    <scope>NUCLEOTIDE SEQUENCE [LARGE SCALE GENOMIC DNA]</scope>
    <source>
        <strain evidence="1">ORS3257</strain>
    </source>
</reference>
<dbReference type="AlphaFoldDB" id="A0A2U3PUG0"/>
<evidence type="ECO:0000313" key="2">
    <source>
        <dbReference type="Proteomes" id="UP000246085"/>
    </source>
</evidence>
<dbReference type="EMBL" id="LS398110">
    <property type="protein sequence ID" value="SPP92748.1"/>
    <property type="molecule type" value="Genomic_DNA"/>
</dbReference>